<gene>
    <name evidence="1" type="ORF">BET01_03255</name>
</gene>
<name>A0A419T4K8_9FIRM</name>
<reference evidence="1 2" key="1">
    <citation type="submission" date="2016-08" db="EMBL/GenBank/DDBJ databases">
        <title>A new outlook on sporulation: Clostridium algidixylanolyticum.</title>
        <authorList>
            <person name="Poppleton D.I."/>
            <person name="Gribaldo S."/>
        </authorList>
    </citation>
    <scope>NUCLEOTIDE SEQUENCE [LARGE SCALE GENOMIC DNA]</scope>
    <source>
        <strain evidence="1 2">SPL73</strain>
    </source>
</reference>
<comment type="caution">
    <text evidence="1">The sequence shown here is derived from an EMBL/GenBank/DDBJ whole genome shotgun (WGS) entry which is preliminary data.</text>
</comment>
<sequence length="106" mass="12370">MRTGTSSCWDKTMRKRYYLSFDMDDPRHQEAERLFTQQASRHRTEFVVSSILSAKQNSHIEQIVRHAVREEINQLSLRVPPPQEEQDVAAQLEELPGSLINAFEDL</sequence>
<dbReference type="Proteomes" id="UP000284277">
    <property type="component" value="Unassembled WGS sequence"/>
</dbReference>
<evidence type="ECO:0000313" key="2">
    <source>
        <dbReference type="Proteomes" id="UP000284277"/>
    </source>
</evidence>
<dbReference type="OrthoDB" id="1907426at2"/>
<dbReference type="AlphaFoldDB" id="A0A419T4K8"/>
<protein>
    <submittedName>
        <fullName evidence="1">Plasmid segregation centromere-binding protein ParR</fullName>
    </submittedName>
</protein>
<keyword evidence="2" id="KW-1185">Reference proteome</keyword>
<evidence type="ECO:0000313" key="1">
    <source>
        <dbReference type="EMBL" id="RKD32376.1"/>
    </source>
</evidence>
<accession>A0A419T4K8</accession>
<dbReference type="EMBL" id="MCIA01000012">
    <property type="protein sequence ID" value="RKD32376.1"/>
    <property type="molecule type" value="Genomic_DNA"/>
</dbReference>
<organism evidence="1 2">
    <name type="scientific">Lacrimispora algidixylanolytica</name>
    <dbReference type="NCBI Taxonomy" id="94868"/>
    <lineage>
        <taxon>Bacteria</taxon>
        <taxon>Bacillati</taxon>
        <taxon>Bacillota</taxon>
        <taxon>Clostridia</taxon>
        <taxon>Lachnospirales</taxon>
        <taxon>Lachnospiraceae</taxon>
        <taxon>Lacrimispora</taxon>
    </lineage>
</organism>
<proteinExistence type="predicted"/>